<reference evidence="1 2" key="1">
    <citation type="journal article" date="2016" name="Nat. Commun.">
        <title>Thousands of microbial genomes shed light on interconnected biogeochemical processes in an aquifer system.</title>
        <authorList>
            <person name="Anantharaman K."/>
            <person name="Brown C.T."/>
            <person name="Hug L.A."/>
            <person name="Sharon I."/>
            <person name="Castelle C.J."/>
            <person name="Probst A.J."/>
            <person name="Thomas B.C."/>
            <person name="Singh A."/>
            <person name="Wilkins M.J."/>
            <person name="Karaoz U."/>
            <person name="Brodie E.L."/>
            <person name="Williams K.H."/>
            <person name="Hubbard S.S."/>
            <person name="Banfield J.F."/>
        </authorList>
    </citation>
    <scope>NUCLEOTIDE SEQUENCE [LARGE SCALE GENOMIC DNA]</scope>
</reference>
<gene>
    <name evidence="1" type="ORF">A3B10_00775</name>
</gene>
<protein>
    <submittedName>
        <fullName evidence="1">Uncharacterized protein</fullName>
    </submittedName>
</protein>
<sequence>MITRRPQFFNEVLWVANLETASDLLWAGSNPDALKQLYNFARYDVPTEVAAAEIAASLRNLAALMLVDKYVTNWQTDIEEEFDRGGMTDVEPYLSVVEPALTKAFPGLPLSVKQFLGMARQYVSWYAAQGDLTKA</sequence>
<accession>A0A1F5PXK1</accession>
<evidence type="ECO:0000313" key="2">
    <source>
        <dbReference type="Proteomes" id="UP000177281"/>
    </source>
</evidence>
<dbReference type="EMBL" id="MFFB01000012">
    <property type="protein sequence ID" value="OGE94671.1"/>
    <property type="molecule type" value="Genomic_DNA"/>
</dbReference>
<dbReference type="STRING" id="1817841.A3B10_00775"/>
<evidence type="ECO:0000313" key="1">
    <source>
        <dbReference type="EMBL" id="OGE94671.1"/>
    </source>
</evidence>
<organism evidence="1 2">
    <name type="scientific">Candidatus Doudnabacteria bacterium RIFCSPLOWO2_01_FULL_44_21</name>
    <dbReference type="NCBI Taxonomy" id="1817841"/>
    <lineage>
        <taxon>Bacteria</taxon>
        <taxon>Candidatus Doudnaibacteriota</taxon>
    </lineage>
</organism>
<proteinExistence type="predicted"/>
<dbReference type="AlphaFoldDB" id="A0A1F5PXK1"/>
<comment type="caution">
    <text evidence="1">The sequence shown here is derived from an EMBL/GenBank/DDBJ whole genome shotgun (WGS) entry which is preliminary data.</text>
</comment>
<name>A0A1F5PXK1_9BACT</name>
<dbReference type="Proteomes" id="UP000177281">
    <property type="component" value="Unassembled WGS sequence"/>
</dbReference>